<dbReference type="FunFam" id="3.40.47.10:FF:000010">
    <property type="entry name" value="Acetyl-CoA acetyltransferase (Thiolase)"/>
    <property type="match status" value="1"/>
</dbReference>
<dbReference type="PIRSF" id="PIRSF000429">
    <property type="entry name" value="Ac-CoA_Ac_transf"/>
    <property type="match status" value="1"/>
</dbReference>
<gene>
    <name evidence="8" type="ORF">N288_11580</name>
</gene>
<dbReference type="AlphaFoldDB" id="U5L8S8"/>
<protein>
    <submittedName>
        <fullName evidence="8">Acetyl-CoA acetyltransferase</fullName>
    </submittedName>
</protein>
<dbReference type="Pfam" id="PF00108">
    <property type="entry name" value="Thiolase_N"/>
    <property type="match status" value="1"/>
</dbReference>
<evidence type="ECO:0000313" key="9">
    <source>
        <dbReference type="Proteomes" id="UP000017805"/>
    </source>
</evidence>
<dbReference type="NCBIfam" id="TIGR01930">
    <property type="entry name" value="AcCoA-C-Actrans"/>
    <property type="match status" value="1"/>
</dbReference>
<sequence>MREAVIAEAVRTPIGKKNGVLKNIRPDELAAFILKELTERAGLNPSLVDDVIMGCVSQTGEQAGDIARIASLIAGFPVEVPGVSIDRQCGSSQQAVHFAAQAILAGDMDIVIAGGVESMSRVPIGSSFQGAKLSENLKRKHEMIHQGLSAERIAEKYGFSRQQLDEYSLESHEKALKAQAEGKFQSEIAPIKALQDDGTMFIASEDSGPRKDTSLELLGTLKPAFMENGRIHAGNSSQISDGAAALLIMSREKAESLGLRPRFRILTRTVVGSESTLMLTGPIPATEKALQKAGLSIGDIDIFEVNEAFASVPLAWLKETGADPAKLNPNGGAIALGHPLGASGARIMTGLIYELERTGGRYGLQTMCEGYGMANATIIERL</sequence>
<feature type="active site" description="Proton acceptor" evidence="4">
    <location>
        <position position="338"/>
    </location>
</feature>
<evidence type="ECO:0000259" key="7">
    <source>
        <dbReference type="Pfam" id="PF02803"/>
    </source>
</evidence>
<evidence type="ECO:0000313" key="8">
    <source>
        <dbReference type="EMBL" id="AGX04224.1"/>
    </source>
</evidence>
<feature type="active site" description="Proton acceptor" evidence="4">
    <location>
        <position position="368"/>
    </location>
</feature>
<dbReference type="KEGG" id="bif:N288_11580"/>
<feature type="active site" description="Acyl-thioester intermediate" evidence="4">
    <location>
        <position position="89"/>
    </location>
</feature>
<evidence type="ECO:0000256" key="1">
    <source>
        <dbReference type="ARBA" id="ARBA00010982"/>
    </source>
</evidence>
<feature type="domain" description="Thiolase C-terminal" evidence="7">
    <location>
        <begin position="262"/>
        <end position="381"/>
    </location>
</feature>
<dbReference type="InterPro" id="IPR016039">
    <property type="entry name" value="Thiolase-like"/>
</dbReference>
<dbReference type="Pfam" id="PF02803">
    <property type="entry name" value="Thiolase_C"/>
    <property type="match status" value="1"/>
</dbReference>
<evidence type="ECO:0000256" key="4">
    <source>
        <dbReference type="PIRSR" id="PIRSR000429-1"/>
    </source>
</evidence>
<name>U5L8S8_9BACI</name>
<dbReference type="STRING" id="1367477.N288_11580"/>
<organism evidence="8 9">
    <name type="scientific">Bacillus infantis NRRL B-14911</name>
    <dbReference type="NCBI Taxonomy" id="1367477"/>
    <lineage>
        <taxon>Bacteria</taxon>
        <taxon>Bacillati</taxon>
        <taxon>Bacillota</taxon>
        <taxon>Bacilli</taxon>
        <taxon>Bacillales</taxon>
        <taxon>Bacillaceae</taxon>
        <taxon>Bacillus</taxon>
    </lineage>
</organism>
<comment type="similarity">
    <text evidence="1 5">Belongs to the thiolase-like superfamily. Thiolase family.</text>
</comment>
<dbReference type="InterPro" id="IPR020616">
    <property type="entry name" value="Thiolase_N"/>
</dbReference>
<dbReference type="CDD" id="cd00751">
    <property type="entry name" value="thiolase"/>
    <property type="match status" value="1"/>
</dbReference>
<evidence type="ECO:0000259" key="6">
    <source>
        <dbReference type="Pfam" id="PF00108"/>
    </source>
</evidence>
<dbReference type="HOGENOM" id="CLU_031026_2_3_9"/>
<dbReference type="GO" id="GO:0003988">
    <property type="term" value="F:acetyl-CoA C-acyltransferase activity"/>
    <property type="evidence" value="ECO:0007669"/>
    <property type="project" value="UniProtKB-ARBA"/>
</dbReference>
<keyword evidence="2 5" id="KW-0808">Transferase</keyword>
<dbReference type="PROSITE" id="PS00737">
    <property type="entry name" value="THIOLASE_2"/>
    <property type="match status" value="1"/>
</dbReference>
<dbReference type="EMBL" id="CP006643">
    <property type="protein sequence ID" value="AGX04224.1"/>
    <property type="molecule type" value="Genomic_DNA"/>
</dbReference>
<keyword evidence="9" id="KW-1185">Reference proteome</keyword>
<accession>U5L8S8</accession>
<evidence type="ECO:0000256" key="5">
    <source>
        <dbReference type="RuleBase" id="RU003557"/>
    </source>
</evidence>
<dbReference type="Proteomes" id="UP000017805">
    <property type="component" value="Chromosome"/>
</dbReference>
<dbReference type="InterPro" id="IPR002155">
    <property type="entry name" value="Thiolase"/>
</dbReference>
<keyword evidence="3 5" id="KW-0012">Acyltransferase</keyword>
<dbReference type="InterPro" id="IPR020613">
    <property type="entry name" value="Thiolase_CS"/>
</dbReference>
<dbReference type="PANTHER" id="PTHR43365:SF1">
    <property type="entry name" value="ACETYL-COA C-ACYLTRANSFERASE"/>
    <property type="match status" value="1"/>
</dbReference>
<feature type="domain" description="Thiolase N-terminal" evidence="6">
    <location>
        <begin position="5"/>
        <end position="252"/>
    </location>
</feature>
<dbReference type="InterPro" id="IPR020617">
    <property type="entry name" value="Thiolase_C"/>
</dbReference>
<dbReference type="PANTHER" id="PTHR43365">
    <property type="entry name" value="BLR7806 PROTEIN"/>
    <property type="match status" value="1"/>
</dbReference>
<evidence type="ECO:0000256" key="3">
    <source>
        <dbReference type="ARBA" id="ARBA00023315"/>
    </source>
</evidence>
<dbReference type="RefSeq" id="WP_009790892.1">
    <property type="nucleotide sequence ID" value="NC_022524.1"/>
</dbReference>
<evidence type="ECO:0000256" key="2">
    <source>
        <dbReference type="ARBA" id="ARBA00022679"/>
    </source>
</evidence>
<proteinExistence type="inferred from homology"/>
<dbReference type="SUPFAM" id="SSF53901">
    <property type="entry name" value="Thiolase-like"/>
    <property type="match status" value="2"/>
</dbReference>
<dbReference type="PATRIC" id="fig|1367477.3.peg.2251"/>
<reference evidence="8 9" key="1">
    <citation type="submission" date="2013-07" db="EMBL/GenBank/DDBJ databases">
        <title>Complete genome sequence of Bacillus infantis NRRL B-14911 that has potential to induce cardiac disease by antigenic mimicry.</title>
        <authorList>
            <person name="Massilamany C."/>
            <person name="Smith T.P.L."/>
            <person name="Loy J.D."/>
            <person name="Barletta R."/>
            <person name="Reddy J."/>
        </authorList>
    </citation>
    <scope>NUCLEOTIDE SEQUENCE [LARGE SCALE GENOMIC DNA]</scope>
    <source>
        <strain evidence="8 9">NRRL B-14911</strain>
    </source>
</reference>
<dbReference type="Gene3D" id="3.40.47.10">
    <property type="match status" value="1"/>
</dbReference>
<dbReference type="OrthoDB" id="9764892at2"/>